<organism evidence="2 3">
    <name type="scientific">Enterococcus ureasiticus</name>
    <dbReference type="NCBI Taxonomy" id="903984"/>
    <lineage>
        <taxon>Bacteria</taxon>
        <taxon>Bacillati</taxon>
        <taxon>Bacillota</taxon>
        <taxon>Bacilli</taxon>
        <taxon>Lactobacillales</taxon>
        <taxon>Enterococcaceae</taxon>
        <taxon>Enterococcus</taxon>
    </lineage>
</organism>
<name>A0A1E5GPJ9_9ENTE</name>
<dbReference type="AlphaFoldDB" id="A0A1E5GPJ9"/>
<dbReference type="STRING" id="903984.BCR21_03945"/>
<protein>
    <recommendedName>
        <fullName evidence="4">WxL domain-containing protein</fullName>
    </recommendedName>
</protein>
<evidence type="ECO:0000313" key="2">
    <source>
        <dbReference type="EMBL" id="OEG14150.1"/>
    </source>
</evidence>
<gene>
    <name evidence="2" type="ORF">BCR21_03945</name>
</gene>
<evidence type="ECO:0008006" key="4">
    <source>
        <dbReference type="Google" id="ProtNLM"/>
    </source>
</evidence>
<dbReference type="EMBL" id="MIJZ01000001">
    <property type="protein sequence ID" value="OEG14150.1"/>
    <property type="molecule type" value="Genomic_DNA"/>
</dbReference>
<proteinExistence type="predicted"/>
<comment type="caution">
    <text evidence="2">The sequence shown here is derived from an EMBL/GenBank/DDBJ whole genome shotgun (WGS) entry which is preliminary data.</text>
</comment>
<evidence type="ECO:0000256" key="1">
    <source>
        <dbReference type="SAM" id="SignalP"/>
    </source>
</evidence>
<evidence type="ECO:0000313" key="3">
    <source>
        <dbReference type="Proteomes" id="UP000094068"/>
    </source>
</evidence>
<dbReference type="InterPro" id="IPR046776">
    <property type="entry name" value="Pectate_lyase_5"/>
</dbReference>
<feature type="signal peptide" evidence="1">
    <location>
        <begin position="1"/>
        <end position="21"/>
    </location>
</feature>
<accession>A0A1E5GPJ9</accession>
<keyword evidence="1" id="KW-0732">Signal</keyword>
<dbReference type="RefSeq" id="WP_069645196.1">
    <property type="nucleotide sequence ID" value="NZ_MIJZ01000001.1"/>
</dbReference>
<dbReference type="OrthoDB" id="2173411at2"/>
<dbReference type="Pfam" id="PF20585">
    <property type="entry name" value="Pectate_lyase_5"/>
    <property type="match status" value="1"/>
</dbReference>
<feature type="chain" id="PRO_5039075508" description="WxL domain-containing protein" evidence="1">
    <location>
        <begin position="22"/>
        <end position="447"/>
    </location>
</feature>
<sequence length="447" mass="47699">MKKTQLLKRGLLTLAATVALGAVVLSVPTPFSGDSVVAYATEETAEVSTIEEFEAALKNPTITVINVNQSIQFKKNITNIPNRDLTINGKADQGVVINSAHNSIYGKQNTKGTNLVTITNANIVGADSDGRFFTGGAGNGPSSYGWDVLAKDVTYTGARFVHLSEGKLTFDGTNTITTRAENAWVHDLEFKAGSTYNGIAANKDHGQFSAFYFNGALIKGKATGEAIIGDNANVNVKIGPQSTVNHYYPVFYDKVQKVDVGTGATFDVDAAGVAFQFIPRADYVNKVPTLNLASRSKVKFNGRGGGNYSTMKLQYYGTVVNVDRAAELVVTGDSSKSVIESEYKGAVINLNAPKNFEVANRRANSKLFYSTNTTINGTNVGRISTWNQLGGDYAAPATETFRGGKEFAVNFGKICNSKTLSVTGSLTGDQEFKLENYGKLTLAGGSI</sequence>
<keyword evidence="3" id="KW-1185">Reference proteome</keyword>
<dbReference type="Proteomes" id="UP000094068">
    <property type="component" value="Unassembled WGS sequence"/>
</dbReference>
<reference evidence="3" key="1">
    <citation type="submission" date="2016-09" db="EMBL/GenBank/DDBJ databases">
        <authorList>
            <person name="Gulvik C.A."/>
        </authorList>
    </citation>
    <scope>NUCLEOTIDE SEQUENCE [LARGE SCALE GENOMIC DNA]</scope>
    <source>
        <strain evidence="3">DSM 23328</strain>
    </source>
</reference>